<keyword evidence="3" id="KW-1185">Reference proteome</keyword>
<evidence type="ECO:0000313" key="2">
    <source>
        <dbReference type="EMBL" id="GGO58647.1"/>
    </source>
</evidence>
<gene>
    <name evidence="2" type="ORF">GCM10012287_57260</name>
</gene>
<feature type="region of interest" description="Disordered" evidence="1">
    <location>
        <begin position="1"/>
        <end position="27"/>
    </location>
</feature>
<sequence>MTLTAEGQEFPSYSDGRAEATMGSLVEETTGSRSALLASGCFSVPGAGRPGTTGPCCYSGEW</sequence>
<organism evidence="2 3">
    <name type="scientific">Streptomyces daqingensis</name>
    <dbReference type="NCBI Taxonomy" id="1472640"/>
    <lineage>
        <taxon>Bacteria</taxon>
        <taxon>Bacillati</taxon>
        <taxon>Actinomycetota</taxon>
        <taxon>Actinomycetes</taxon>
        <taxon>Kitasatosporales</taxon>
        <taxon>Streptomycetaceae</taxon>
        <taxon>Streptomyces</taxon>
    </lineage>
</organism>
<accession>A0ABQ2MVH9</accession>
<proteinExistence type="predicted"/>
<reference evidence="3" key="1">
    <citation type="journal article" date="2019" name="Int. J. Syst. Evol. Microbiol.">
        <title>The Global Catalogue of Microorganisms (GCM) 10K type strain sequencing project: providing services to taxonomists for standard genome sequencing and annotation.</title>
        <authorList>
            <consortium name="The Broad Institute Genomics Platform"/>
            <consortium name="The Broad Institute Genome Sequencing Center for Infectious Disease"/>
            <person name="Wu L."/>
            <person name="Ma J."/>
        </authorList>
    </citation>
    <scope>NUCLEOTIDE SEQUENCE [LARGE SCALE GENOMIC DNA]</scope>
    <source>
        <strain evidence="3">CGMCC 4.7178</strain>
    </source>
</reference>
<dbReference type="Proteomes" id="UP000631535">
    <property type="component" value="Unassembled WGS sequence"/>
</dbReference>
<evidence type="ECO:0000256" key="1">
    <source>
        <dbReference type="SAM" id="MobiDB-lite"/>
    </source>
</evidence>
<evidence type="ECO:0000313" key="3">
    <source>
        <dbReference type="Proteomes" id="UP000631535"/>
    </source>
</evidence>
<comment type="caution">
    <text evidence="2">The sequence shown here is derived from an EMBL/GenBank/DDBJ whole genome shotgun (WGS) entry which is preliminary data.</text>
</comment>
<dbReference type="EMBL" id="BMMP01000037">
    <property type="protein sequence ID" value="GGO58647.1"/>
    <property type="molecule type" value="Genomic_DNA"/>
</dbReference>
<name>A0ABQ2MVH9_9ACTN</name>
<protein>
    <submittedName>
        <fullName evidence="2">Uncharacterized protein</fullName>
    </submittedName>
</protein>